<feature type="compositionally biased region" description="Basic residues" evidence="1">
    <location>
        <begin position="223"/>
        <end position="232"/>
    </location>
</feature>
<dbReference type="PANTHER" id="PTHR12181">
    <property type="entry name" value="LIPIN"/>
    <property type="match status" value="1"/>
</dbReference>
<evidence type="ECO:0000256" key="1">
    <source>
        <dbReference type="SAM" id="MobiDB-lite"/>
    </source>
</evidence>
<gene>
    <name evidence="3" type="ORF">H4Q32_011143</name>
</gene>
<protein>
    <submittedName>
        <fullName evidence="3">Phosphatidate phosphatase LPIN1</fullName>
    </submittedName>
</protein>
<feature type="compositionally biased region" description="Polar residues" evidence="1">
    <location>
        <begin position="310"/>
        <end position="336"/>
    </location>
</feature>
<feature type="compositionally biased region" description="Polar residues" evidence="1">
    <location>
        <begin position="203"/>
        <end position="221"/>
    </location>
</feature>
<feature type="region of interest" description="Disordered" evidence="1">
    <location>
        <begin position="203"/>
        <end position="249"/>
    </location>
</feature>
<proteinExistence type="predicted"/>
<reference evidence="3 4" key="1">
    <citation type="submission" date="2022-01" db="EMBL/GenBank/DDBJ databases">
        <title>A high-quality chromosome-level genome assembly of rohu carp, Labeo rohita.</title>
        <authorList>
            <person name="Arick M.A. II"/>
            <person name="Hsu C.-Y."/>
            <person name="Magbanua Z."/>
            <person name="Pechanova O."/>
            <person name="Grover C."/>
            <person name="Miller E."/>
            <person name="Thrash A."/>
            <person name="Ezzel L."/>
            <person name="Alam S."/>
            <person name="Benzie J."/>
            <person name="Hamilton M."/>
            <person name="Karsi A."/>
            <person name="Lawrence M.L."/>
            <person name="Peterson D.G."/>
        </authorList>
    </citation>
    <scope>NUCLEOTIDE SEQUENCE [LARGE SCALE GENOMIC DNA]</scope>
    <source>
        <strain evidence="4">BAU-BD-2019</strain>
        <tissue evidence="3">Blood</tissue>
    </source>
</reference>
<feature type="region of interest" description="Disordered" evidence="1">
    <location>
        <begin position="428"/>
        <end position="459"/>
    </location>
</feature>
<evidence type="ECO:0000259" key="2">
    <source>
        <dbReference type="Pfam" id="PF04571"/>
    </source>
</evidence>
<name>A0ABQ8LUV7_LABRO</name>
<dbReference type="PANTHER" id="PTHR12181:SF10">
    <property type="entry name" value="PHOSPHATIDATE PHOSPHATASE LPIN1"/>
    <property type="match status" value="1"/>
</dbReference>
<feature type="compositionally biased region" description="Low complexity" evidence="1">
    <location>
        <begin position="503"/>
        <end position="518"/>
    </location>
</feature>
<dbReference type="InterPro" id="IPR007651">
    <property type="entry name" value="Lipin_N"/>
</dbReference>
<feature type="region of interest" description="Disordered" evidence="1">
    <location>
        <begin position="310"/>
        <end position="347"/>
    </location>
</feature>
<evidence type="ECO:0000313" key="3">
    <source>
        <dbReference type="EMBL" id="KAI2654422.1"/>
    </source>
</evidence>
<evidence type="ECO:0000313" key="4">
    <source>
        <dbReference type="Proteomes" id="UP000830375"/>
    </source>
</evidence>
<accession>A0ABQ8LUV7</accession>
<dbReference type="EMBL" id="JACTAM010000017">
    <property type="protein sequence ID" value="KAI2654422.1"/>
    <property type="molecule type" value="Genomic_DNA"/>
</dbReference>
<dbReference type="Pfam" id="PF04571">
    <property type="entry name" value="Lipin_N"/>
    <property type="match status" value="1"/>
</dbReference>
<dbReference type="InterPro" id="IPR026058">
    <property type="entry name" value="LIPIN"/>
</dbReference>
<feature type="domain" description="Lipin N-terminal" evidence="2">
    <location>
        <begin position="73"/>
        <end position="179"/>
    </location>
</feature>
<keyword evidence="4" id="KW-1185">Reference proteome</keyword>
<feature type="region of interest" description="Disordered" evidence="1">
    <location>
        <begin position="367"/>
        <end position="393"/>
    </location>
</feature>
<sequence>MIAEDQVEEYNERFSPNETSWTWTPHYLIPRNPTSVFGMYSSVLVYPVEKYTDRDETECMLRLDFSIFQSQTMNYVGQLAGQVFVQVKELYRGLNPATLSGCIDVIVVRQPDGTLQCSPFHVRFGKMGVLRSREKVVDIEINGEPVSLHMKLGENGEAFFVKETESDEEMVPSHLATSPIISEGSALMQAHVGKGTSCLSESGNGTSIQTLGPMQAPSDSSIMKKRRKRRRKSQVDSMKREDNGDFSEDEDIAMSHELFAEKVKGTSSTYKQSEGNWTGIQSKGLEKTCSLPIPTNSGLSISCPQQTTMFQSTFSSPNGSLPSTPKSDSELLASQRSEGKPDNPEMLWTWGELPHAAKPSFLSEPMVVNPRSIPPSESTHFRTITGDGMVESHGSDVFAPDLRVEETTSATAVDVEAISAATNLMTDLEEGRNSPGAHAISKTDSPSKKKDKRSRHLGSDGVYLDDITELEPEVAALYFPKSDGATSVRGGADSRSANQSPQSVGSSGMDSGVDSFSDQLGDLPHIAISL</sequence>
<feature type="compositionally biased region" description="Basic and acidic residues" evidence="1">
    <location>
        <begin position="233"/>
        <end position="243"/>
    </location>
</feature>
<feature type="region of interest" description="Disordered" evidence="1">
    <location>
        <begin position="481"/>
        <end position="518"/>
    </location>
</feature>
<dbReference type="Proteomes" id="UP000830375">
    <property type="component" value="Unassembled WGS sequence"/>
</dbReference>
<comment type="caution">
    <text evidence="3">The sequence shown here is derived from an EMBL/GenBank/DDBJ whole genome shotgun (WGS) entry which is preliminary data.</text>
</comment>
<organism evidence="3 4">
    <name type="scientific">Labeo rohita</name>
    <name type="common">Indian major carp</name>
    <name type="synonym">Cyprinus rohita</name>
    <dbReference type="NCBI Taxonomy" id="84645"/>
    <lineage>
        <taxon>Eukaryota</taxon>
        <taxon>Metazoa</taxon>
        <taxon>Chordata</taxon>
        <taxon>Craniata</taxon>
        <taxon>Vertebrata</taxon>
        <taxon>Euteleostomi</taxon>
        <taxon>Actinopterygii</taxon>
        <taxon>Neopterygii</taxon>
        <taxon>Teleostei</taxon>
        <taxon>Ostariophysi</taxon>
        <taxon>Cypriniformes</taxon>
        <taxon>Cyprinidae</taxon>
        <taxon>Labeoninae</taxon>
        <taxon>Labeonini</taxon>
        <taxon>Labeo</taxon>
    </lineage>
</organism>